<feature type="chain" id="PRO_5004105087" evidence="1">
    <location>
        <begin position="27"/>
        <end position="103"/>
    </location>
</feature>
<gene>
    <name evidence="2" type="ORF">HYPDE_24343</name>
</gene>
<dbReference type="HOGENOM" id="CLU_2259931_0_0_5"/>
<dbReference type="EMBL" id="CP005587">
    <property type="protein sequence ID" value="AGK56554.1"/>
    <property type="molecule type" value="Genomic_DNA"/>
</dbReference>
<protein>
    <submittedName>
        <fullName evidence="2">Uncharacterized protein</fullName>
    </submittedName>
</protein>
<reference evidence="2 3" key="1">
    <citation type="journal article" date="2013" name="Genome Announc.">
        <title>Genome sequences for three denitrifying bacterial strains isolated from a uranium- and nitrate-contaminated subsurface environment.</title>
        <authorList>
            <person name="Venkatramanan R."/>
            <person name="Prakash O."/>
            <person name="Woyke T."/>
            <person name="Chain P."/>
            <person name="Goodwin L.A."/>
            <person name="Watson D."/>
            <person name="Brooks S."/>
            <person name="Kostka J.E."/>
            <person name="Green S.J."/>
        </authorList>
    </citation>
    <scope>NUCLEOTIDE SEQUENCE [LARGE SCALE GENOMIC DNA]</scope>
    <source>
        <strain evidence="2 3">1NES1</strain>
    </source>
</reference>
<evidence type="ECO:0000256" key="1">
    <source>
        <dbReference type="SAM" id="SignalP"/>
    </source>
</evidence>
<keyword evidence="3" id="KW-1185">Reference proteome</keyword>
<proteinExistence type="predicted"/>
<evidence type="ECO:0000313" key="2">
    <source>
        <dbReference type="EMBL" id="AGK56554.1"/>
    </source>
</evidence>
<dbReference type="KEGG" id="hdt:HYPDE_24343"/>
<dbReference type="OrthoDB" id="7932798at2"/>
<feature type="signal peptide" evidence="1">
    <location>
        <begin position="1"/>
        <end position="26"/>
    </location>
</feature>
<accession>N0AZJ8</accession>
<name>N0AZJ8_9HYPH</name>
<keyword evidence="1" id="KW-0732">Signal</keyword>
<organism evidence="2 3">
    <name type="scientific">Hyphomicrobium denitrificans 1NES1</name>
    <dbReference type="NCBI Taxonomy" id="670307"/>
    <lineage>
        <taxon>Bacteria</taxon>
        <taxon>Pseudomonadati</taxon>
        <taxon>Pseudomonadota</taxon>
        <taxon>Alphaproteobacteria</taxon>
        <taxon>Hyphomicrobiales</taxon>
        <taxon>Hyphomicrobiaceae</taxon>
        <taxon>Hyphomicrobium</taxon>
    </lineage>
</organism>
<sequence length="103" mass="10972">MHMTRKLAVVFLATAAAGLGSVEASALPRCRAPVEGYATATGILGAGSAKARVEARQNWKATVARLYGPRYASFSNAQDTQWDCKKGAILLAKCVIVARPCRY</sequence>
<dbReference type="Proteomes" id="UP000005952">
    <property type="component" value="Chromosome"/>
</dbReference>
<dbReference type="AlphaFoldDB" id="N0AZJ8"/>
<evidence type="ECO:0000313" key="3">
    <source>
        <dbReference type="Proteomes" id="UP000005952"/>
    </source>
</evidence>